<dbReference type="InterPro" id="IPR023997">
    <property type="entry name" value="TonB-dep_OMP_SusC/RagA_CS"/>
</dbReference>
<gene>
    <name evidence="9" type="ORF">JEM65_08380</name>
</gene>
<dbReference type="Pfam" id="PF07715">
    <property type="entry name" value="Plug"/>
    <property type="match status" value="1"/>
</dbReference>
<comment type="caution">
    <text evidence="9">The sequence shown here is derived from an EMBL/GenBank/DDBJ whole genome shotgun (WGS) entry which is preliminary data.</text>
</comment>
<proteinExistence type="inferred from homology"/>
<dbReference type="InterPro" id="IPR023996">
    <property type="entry name" value="TonB-dep_OMP_SusC/RagA"/>
</dbReference>
<keyword evidence="4 7" id="KW-0812">Transmembrane</keyword>
<keyword evidence="9" id="KW-0675">Receptor</keyword>
<evidence type="ECO:0000256" key="7">
    <source>
        <dbReference type="PROSITE-ProRule" id="PRU01360"/>
    </source>
</evidence>
<dbReference type="FunFam" id="2.170.130.10:FF:000003">
    <property type="entry name" value="SusC/RagA family TonB-linked outer membrane protein"/>
    <property type="match status" value="1"/>
</dbReference>
<evidence type="ECO:0000256" key="2">
    <source>
        <dbReference type="ARBA" id="ARBA00022448"/>
    </source>
</evidence>
<dbReference type="Gene3D" id="2.60.40.1120">
    <property type="entry name" value="Carboxypeptidase-like, regulatory domain"/>
    <property type="match status" value="1"/>
</dbReference>
<dbReference type="Proteomes" id="UP000662373">
    <property type="component" value="Unassembled WGS sequence"/>
</dbReference>
<dbReference type="NCBIfam" id="TIGR04056">
    <property type="entry name" value="OMP_RagA_SusC"/>
    <property type="match status" value="1"/>
</dbReference>
<feature type="domain" description="TonB-dependent receptor plug" evidence="8">
    <location>
        <begin position="136"/>
        <end position="243"/>
    </location>
</feature>
<evidence type="ECO:0000313" key="10">
    <source>
        <dbReference type="Proteomes" id="UP000662373"/>
    </source>
</evidence>
<dbReference type="InterPro" id="IPR012910">
    <property type="entry name" value="Plug_dom"/>
</dbReference>
<dbReference type="InterPro" id="IPR037066">
    <property type="entry name" value="Plug_dom_sf"/>
</dbReference>
<evidence type="ECO:0000259" key="8">
    <source>
        <dbReference type="Pfam" id="PF07715"/>
    </source>
</evidence>
<dbReference type="Gene3D" id="2.40.170.20">
    <property type="entry name" value="TonB-dependent receptor, beta-barrel domain"/>
    <property type="match status" value="1"/>
</dbReference>
<evidence type="ECO:0000256" key="6">
    <source>
        <dbReference type="ARBA" id="ARBA00023237"/>
    </source>
</evidence>
<evidence type="ECO:0000256" key="4">
    <source>
        <dbReference type="ARBA" id="ARBA00022692"/>
    </source>
</evidence>
<dbReference type="EMBL" id="JAEHJZ010000018">
    <property type="protein sequence ID" value="MBJ7880662.1"/>
    <property type="molecule type" value="Genomic_DNA"/>
</dbReference>
<keyword evidence="6 7" id="KW-0998">Cell outer membrane</keyword>
<accession>A0A934KU02</accession>
<keyword evidence="2 7" id="KW-0813">Transport</keyword>
<dbReference type="SUPFAM" id="SSF56935">
    <property type="entry name" value="Porins"/>
    <property type="match status" value="1"/>
</dbReference>
<dbReference type="GO" id="GO:0009279">
    <property type="term" value="C:cell outer membrane"/>
    <property type="evidence" value="ECO:0007669"/>
    <property type="project" value="UniProtKB-SubCell"/>
</dbReference>
<name>A0A934KU02_9FLAO</name>
<comment type="similarity">
    <text evidence="7">Belongs to the TonB-dependent receptor family.</text>
</comment>
<reference evidence="9 10" key="1">
    <citation type="submission" date="2020-09" db="EMBL/GenBank/DDBJ databases">
        <title>Draft genome of Gelidibacter salicanalis PAMC21136.</title>
        <authorList>
            <person name="Park H."/>
        </authorList>
    </citation>
    <scope>NUCLEOTIDE SEQUENCE [LARGE SCALE GENOMIC DNA]</scope>
    <source>
        <strain evidence="9 10">PAMC21136</strain>
    </source>
</reference>
<sequence>MKKQILYEKQPIFGFNLGRKMRLFVLLILMSHFTIWANNHPQQTITVKGTVTEAETGIPVIGANILEQGTGNGVMTDFDGYFIINVRANATLVVSYLGFSTQEIVVNGKTEINVVMEGEDSVLDEVVIIGYGTQKKESVVGSIVQVSGEKLLQSGGVSTVGQALTGRLPGVTTISSTGRPGEESPDIYIRGRSSWNGSGQPLILVDGIERSMNDVNSNDVESISVLKDASATAVFGVKGANGVILITTKRGKIGKAQLSLTASSTLKAPSKLPSKYDSYNGIKAANESIERSVPANEGAWRYYVPESIADRYRNPINDTDKYVYPNVDWIDTTQKDFAMDYKMDLSVRGGTESVKYFGAINYNHVGDIYDAEAFDSGRGYATDFSYDRFNFRSNIDFDVTESTRLSVNLSGYYGVQGGQSVDRSLLNNSIYEMAPDLFYPLYPDGTFGRAVVDRYDILNPAVSLTARSDTNEHRVQVNTDFVLQQKLDFITEGLSFRGSFSFDNNFRGNEGINDPKIDADDNVTFKIYNDDGTFYYVTPPGENQFDYVVQPWSRNGLSIDDNNSSRRLFYQLSFNYDRVFGDKHTVGLLALMNREEYAIGNMFPRYREDWVARATYNYDSRYFIDVNGAYNGSEKYGPGFRFDLFPSVAMGWMVSNEGFMSGTDSWLNKLKIRGSYGIVGDDSSGGRWGYVSQWGSGGSAYLNNSDKWSRSPYTFYNEATIGNPNLQWETSQKANIGFELAVLKNMFTLDVDFFKEDRDNIVIPANDRSVPSFFGFQPADANLGKTSVKGMEMVLNYKQQLTENWSVNGDFAYTFTKDEIIYKEDPALRPSYQKAAGYAIGQPREIIRGDLMMNWDDVYGSYPQESNQAARRPGFYDEQDWNFDGFVSGEYDQAPFGYTERPQNTFNLSLGTDYKKFSFSVQFYGVSNASRSYQDRTFVAESHLYFDFLSDYWSKDNPDGEHVLSGFNNTQHSTDSYRYWYDASFIKLQNMEFAYSFGSKEGSSYRVYLNGNNLAFWSKLPDDRLSNENGNFRGSYPSFRRINLGLNINF</sequence>
<evidence type="ECO:0000256" key="1">
    <source>
        <dbReference type="ARBA" id="ARBA00004571"/>
    </source>
</evidence>
<dbReference type="InterPro" id="IPR036942">
    <property type="entry name" value="Beta-barrel_TonB_sf"/>
</dbReference>
<comment type="subcellular location">
    <subcellularLocation>
        <location evidence="1 7">Cell outer membrane</location>
        <topology evidence="1 7">Multi-pass membrane protein</topology>
    </subcellularLocation>
</comment>
<organism evidence="9 10">
    <name type="scientific">Gelidibacter salicanalis</name>
    <dbReference type="NCBI Taxonomy" id="291193"/>
    <lineage>
        <taxon>Bacteria</taxon>
        <taxon>Pseudomonadati</taxon>
        <taxon>Bacteroidota</taxon>
        <taxon>Flavobacteriia</taxon>
        <taxon>Flavobacteriales</taxon>
        <taxon>Flavobacteriaceae</taxon>
        <taxon>Gelidibacter</taxon>
    </lineage>
</organism>
<keyword evidence="10" id="KW-1185">Reference proteome</keyword>
<dbReference type="InterPro" id="IPR008969">
    <property type="entry name" value="CarboxyPept-like_regulatory"/>
</dbReference>
<evidence type="ECO:0000256" key="5">
    <source>
        <dbReference type="ARBA" id="ARBA00023136"/>
    </source>
</evidence>
<dbReference type="NCBIfam" id="TIGR04057">
    <property type="entry name" value="SusC_RagA_signa"/>
    <property type="match status" value="1"/>
</dbReference>
<keyword evidence="3 7" id="KW-1134">Transmembrane beta strand</keyword>
<protein>
    <submittedName>
        <fullName evidence="9">TonB-dependent receptor</fullName>
    </submittedName>
</protein>
<evidence type="ECO:0000313" key="9">
    <source>
        <dbReference type="EMBL" id="MBJ7880662.1"/>
    </source>
</evidence>
<dbReference type="RefSeq" id="WP_199598498.1">
    <property type="nucleotide sequence ID" value="NZ_JAEHJZ010000018.1"/>
</dbReference>
<keyword evidence="5 7" id="KW-0472">Membrane</keyword>
<dbReference type="PROSITE" id="PS52016">
    <property type="entry name" value="TONB_DEPENDENT_REC_3"/>
    <property type="match status" value="1"/>
</dbReference>
<dbReference type="Pfam" id="PF13715">
    <property type="entry name" value="CarbopepD_reg_2"/>
    <property type="match status" value="1"/>
</dbReference>
<dbReference type="InterPro" id="IPR039426">
    <property type="entry name" value="TonB-dep_rcpt-like"/>
</dbReference>
<dbReference type="SUPFAM" id="SSF49464">
    <property type="entry name" value="Carboxypeptidase regulatory domain-like"/>
    <property type="match status" value="1"/>
</dbReference>
<evidence type="ECO:0000256" key="3">
    <source>
        <dbReference type="ARBA" id="ARBA00022452"/>
    </source>
</evidence>
<dbReference type="AlphaFoldDB" id="A0A934KU02"/>
<dbReference type="Gene3D" id="2.170.130.10">
    <property type="entry name" value="TonB-dependent receptor, plug domain"/>
    <property type="match status" value="1"/>
</dbReference>